<dbReference type="PRINTS" id="PR00114">
    <property type="entry name" value="STPHPHTASE"/>
</dbReference>
<feature type="non-terminal residue" evidence="9">
    <location>
        <position position="1"/>
    </location>
</feature>
<evidence type="ECO:0000256" key="3">
    <source>
        <dbReference type="ARBA" id="ARBA00022737"/>
    </source>
</evidence>
<comment type="similarity">
    <text evidence="7">Belongs to the PPP phosphatase family.</text>
</comment>
<feature type="domain" description="Serine/threonine specific protein phosphatases" evidence="8">
    <location>
        <begin position="214"/>
        <end position="219"/>
    </location>
</feature>
<dbReference type="PANTHER" id="PTHR45668">
    <property type="entry name" value="SERINE/THREONINE-PROTEIN PHOSPHATASE 5-RELATED"/>
    <property type="match status" value="1"/>
</dbReference>
<dbReference type="Pfam" id="PF00149">
    <property type="entry name" value="Metallophos"/>
    <property type="match status" value="1"/>
</dbReference>
<dbReference type="InterPro" id="IPR006186">
    <property type="entry name" value="Ser/Thr-sp_prot-phosphatase"/>
</dbReference>
<gene>
    <name evidence="9" type="ORF">LTLLF_206770</name>
</gene>
<reference evidence="9" key="1">
    <citation type="submission" date="2020-03" db="EMBL/GenBank/DDBJ databases">
        <title>Studies in the Genomics of Life Span.</title>
        <authorList>
            <person name="Glass D."/>
        </authorList>
    </citation>
    <scope>NUCLEOTIDE SEQUENCE</scope>
    <source>
        <strain evidence="9">LTLLF</strain>
        <tissue evidence="9">Muscle</tissue>
    </source>
</reference>
<organism evidence="9 10">
    <name type="scientific">Microtus ochrogaster</name>
    <name type="common">Prairie vole</name>
    <dbReference type="NCBI Taxonomy" id="79684"/>
    <lineage>
        <taxon>Eukaryota</taxon>
        <taxon>Metazoa</taxon>
        <taxon>Chordata</taxon>
        <taxon>Craniata</taxon>
        <taxon>Vertebrata</taxon>
        <taxon>Euteleostomi</taxon>
        <taxon>Mammalia</taxon>
        <taxon>Eutheria</taxon>
        <taxon>Euarchontoglires</taxon>
        <taxon>Glires</taxon>
        <taxon>Rodentia</taxon>
        <taxon>Myomorpha</taxon>
        <taxon>Muroidea</taxon>
        <taxon>Cricetidae</taxon>
        <taxon>Arvicolinae</taxon>
        <taxon>Microtus</taxon>
    </lineage>
</organism>
<dbReference type="InterPro" id="IPR029052">
    <property type="entry name" value="Metallo-depent_PP-like"/>
</dbReference>
<keyword evidence="5" id="KW-0904">Protein phosphatase</keyword>
<dbReference type="Pfam" id="PF08321">
    <property type="entry name" value="PPP5"/>
    <property type="match status" value="1"/>
</dbReference>
<evidence type="ECO:0000259" key="8">
    <source>
        <dbReference type="PROSITE" id="PS00125"/>
    </source>
</evidence>
<evidence type="ECO:0000256" key="6">
    <source>
        <dbReference type="ARBA" id="ARBA00023211"/>
    </source>
</evidence>
<dbReference type="Proteomes" id="UP000710432">
    <property type="component" value="Unassembled WGS sequence"/>
</dbReference>
<dbReference type="SMART" id="SM00156">
    <property type="entry name" value="PP2Ac"/>
    <property type="match status" value="1"/>
</dbReference>
<evidence type="ECO:0000256" key="5">
    <source>
        <dbReference type="ARBA" id="ARBA00022912"/>
    </source>
</evidence>
<evidence type="ECO:0000256" key="1">
    <source>
        <dbReference type="ARBA" id="ARBA00001936"/>
    </source>
</evidence>
<keyword evidence="3" id="KW-0677">Repeat</keyword>
<dbReference type="Gene3D" id="3.60.21.10">
    <property type="match status" value="1"/>
</dbReference>
<name>A0A8J6H0J3_MICOH</name>
<dbReference type="EC" id="3.1.3.16" evidence="7"/>
<dbReference type="AlphaFoldDB" id="A0A8J6H0J3"/>
<comment type="catalytic activity">
    <reaction evidence="7">
        <text>O-phospho-L-threonyl-[protein] + H2O = L-threonyl-[protein] + phosphate</text>
        <dbReference type="Rhea" id="RHEA:47004"/>
        <dbReference type="Rhea" id="RHEA-COMP:11060"/>
        <dbReference type="Rhea" id="RHEA-COMP:11605"/>
        <dbReference type="ChEBI" id="CHEBI:15377"/>
        <dbReference type="ChEBI" id="CHEBI:30013"/>
        <dbReference type="ChEBI" id="CHEBI:43474"/>
        <dbReference type="ChEBI" id="CHEBI:61977"/>
        <dbReference type="EC" id="3.1.3.16"/>
    </reaction>
</comment>
<comment type="caution">
    <text evidence="9">The sequence shown here is derived from an EMBL/GenBank/DDBJ whole genome shotgun (WGS) entry which is preliminary data.</text>
</comment>
<proteinExistence type="inferred from homology"/>
<evidence type="ECO:0000256" key="4">
    <source>
        <dbReference type="ARBA" id="ARBA00022801"/>
    </source>
</evidence>
<dbReference type="InterPro" id="IPR013235">
    <property type="entry name" value="PPP_dom"/>
</dbReference>
<comment type="cofactor">
    <cofactor evidence="1">
        <name>Mn(2+)</name>
        <dbReference type="ChEBI" id="CHEBI:29035"/>
    </cofactor>
</comment>
<evidence type="ECO:0000313" key="10">
    <source>
        <dbReference type="Proteomes" id="UP000710432"/>
    </source>
</evidence>
<dbReference type="InterPro" id="IPR004843">
    <property type="entry name" value="Calcineurin-like_PHP"/>
</dbReference>
<keyword evidence="6" id="KW-0464">Manganese</keyword>
<dbReference type="PANTHER" id="PTHR45668:SF1">
    <property type="entry name" value="SERINE_THREONINE-PROTEIN PHOSPHATASE WITH EF-HANDS 1"/>
    <property type="match status" value="1"/>
</dbReference>
<evidence type="ECO:0000313" key="9">
    <source>
        <dbReference type="EMBL" id="KAH0520347.1"/>
    </source>
</evidence>
<sequence length="264" mass="31022">KAALVIQNWYRRYRARLRARQHYALAIFQSIEYADEQGQMQLSNFFSFMLENYTKTNNEESAIVSRLFEKPVQENKDRQEYLGMIEVPDSYDGPRLQFPLTFTDIDLLLRAFKKHQTLHAHYVLEVLFEARKVLKQMPNFTHIKTFPSKEITICGDLHGKLDDLLLIFYKNGLPSENNPYVFNGDFVDRGNNSMEILMILLVSFLVYPTDLHLNRGNHEDFMMNLRLDSSSLCTLKTFMHSFHEICADATDVNKSRTFCRLKKK</sequence>
<dbReference type="GO" id="GO:0046872">
    <property type="term" value="F:metal ion binding"/>
    <property type="evidence" value="ECO:0007669"/>
    <property type="project" value="UniProtKB-KW"/>
</dbReference>
<protein>
    <recommendedName>
        <fullName evidence="7">Serine/threonine-protein phosphatase</fullName>
        <ecNumber evidence="7">3.1.3.16</ecNumber>
    </recommendedName>
</protein>
<accession>A0A8J6H0J3</accession>
<dbReference type="InterPro" id="IPR051134">
    <property type="entry name" value="PPP_phosphatase"/>
</dbReference>
<dbReference type="SUPFAM" id="SSF56300">
    <property type="entry name" value="Metallo-dependent phosphatases"/>
    <property type="match status" value="1"/>
</dbReference>
<dbReference type="GO" id="GO:0004722">
    <property type="term" value="F:protein serine/threonine phosphatase activity"/>
    <property type="evidence" value="ECO:0007669"/>
    <property type="project" value="UniProtKB-EC"/>
</dbReference>
<dbReference type="EMBL" id="JAATJU010001000">
    <property type="protein sequence ID" value="KAH0520347.1"/>
    <property type="molecule type" value="Genomic_DNA"/>
</dbReference>
<keyword evidence="2" id="KW-0479">Metal-binding</keyword>
<evidence type="ECO:0000256" key="2">
    <source>
        <dbReference type="ARBA" id="ARBA00022723"/>
    </source>
</evidence>
<dbReference type="PROSITE" id="PS00125">
    <property type="entry name" value="SER_THR_PHOSPHATASE"/>
    <property type="match status" value="1"/>
</dbReference>
<keyword evidence="4 7" id="KW-0378">Hydrolase</keyword>
<evidence type="ECO:0000256" key="7">
    <source>
        <dbReference type="RuleBase" id="RU004273"/>
    </source>
</evidence>
<dbReference type="PROSITE" id="PS50096">
    <property type="entry name" value="IQ"/>
    <property type="match status" value="1"/>
</dbReference>